<feature type="chain" id="PRO_5047127386" evidence="1">
    <location>
        <begin position="27"/>
        <end position="545"/>
    </location>
</feature>
<feature type="signal peptide" evidence="1">
    <location>
        <begin position="1"/>
        <end position="26"/>
    </location>
</feature>
<dbReference type="PANTHER" id="PTHR30290">
    <property type="entry name" value="PERIPLASMIC BINDING COMPONENT OF ABC TRANSPORTER"/>
    <property type="match status" value="1"/>
</dbReference>
<sequence>MKITGKRLRPLFGAIAIVGAASVVLAGCSSSSSTSPTKSAAAGDKTAIISTNGSEPQNPLIPSNTTETGGGKIVTSIFEGLVSYDAKGGTVNEVAKSIKSTDQQNWDITLNSGWKFTDGTAVTAESFTKAWNWAAQFSNAQSGGYFYSNFKGFSATKDSDLDLTVVSPTEFKVALSAPQADFPLSLGYSAFYPLPDSFYKDTKAFGEDPIGNGPYKLANATAWTHNTGINLVTNSDYQGKRKPVNGGLNIKFYTTTEAAYADVQSGNLDILDAVPAADFANYKSDFPNTNANQAAAIFQSMTIPGYLAHFKEDKEGKLRRQAISLAINRAQVTKVIFQGTRTPAKDFTSPTIDGYSANVKGSDVLDYNKKEAKKLWAEADAISPYTGTFTISYNADGDHKTWVDAVANSISNTLGIKAQGKSYPIFSALLADESAHKMTGAFRSGWQADYPSLYDFLAPLYGTGQGSNYGQYSSKEFDDYMTEGSAKSTVAEANKVYQKAQALLFKDLPAIPLWYSNVTGVWSTKVNNVQFGWDSVPLYYEVSKN</sequence>
<dbReference type="InterPro" id="IPR030678">
    <property type="entry name" value="Peptide/Ni-bd"/>
</dbReference>
<dbReference type="PROSITE" id="PS51257">
    <property type="entry name" value="PROKAR_LIPOPROTEIN"/>
    <property type="match status" value="1"/>
</dbReference>
<evidence type="ECO:0000256" key="1">
    <source>
        <dbReference type="SAM" id="SignalP"/>
    </source>
</evidence>
<protein>
    <submittedName>
        <fullName evidence="3">ABC transporter substrate-binding protein</fullName>
    </submittedName>
</protein>
<dbReference type="EMBL" id="BAABAU010000003">
    <property type="protein sequence ID" value="GAA4266992.1"/>
    <property type="molecule type" value="Genomic_DNA"/>
</dbReference>
<dbReference type="PIRSF" id="PIRSF002741">
    <property type="entry name" value="MppA"/>
    <property type="match status" value="1"/>
</dbReference>
<evidence type="ECO:0000313" key="4">
    <source>
        <dbReference type="Proteomes" id="UP001501594"/>
    </source>
</evidence>
<dbReference type="Gene3D" id="3.10.105.10">
    <property type="entry name" value="Dipeptide-binding Protein, Domain 3"/>
    <property type="match status" value="1"/>
</dbReference>
<keyword evidence="4" id="KW-1185">Reference proteome</keyword>
<feature type="domain" description="Solute-binding protein family 5" evidence="2">
    <location>
        <begin position="91"/>
        <end position="467"/>
    </location>
</feature>
<accession>A0ABP8E413</accession>
<evidence type="ECO:0000313" key="3">
    <source>
        <dbReference type="EMBL" id="GAA4266992.1"/>
    </source>
</evidence>
<proteinExistence type="predicted"/>
<dbReference type="InterPro" id="IPR000914">
    <property type="entry name" value="SBP_5_dom"/>
</dbReference>
<dbReference type="RefSeq" id="WP_344796863.1">
    <property type="nucleotide sequence ID" value="NZ_BAABAU010000003.1"/>
</dbReference>
<keyword evidence="1" id="KW-0732">Signal</keyword>
<dbReference type="Proteomes" id="UP001501594">
    <property type="component" value="Unassembled WGS sequence"/>
</dbReference>
<name>A0ABP8E413_9MICO</name>
<dbReference type="Gene3D" id="3.90.76.10">
    <property type="entry name" value="Dipeptide-binding Protein, Domain 1"/>
    <property type="match status" value="1"/>
</dbReference>
<dbReference type="Pfam" id="PF00496">
    <property type="entry name" value="SBP_bac_5"/>
    <property type="match status" value="1"/>
</dbReference>
<dbReference type="Gene3D" id="3.40.190.10">
    <property type="entry name" value="Periplasmic binding protein-like II"/>
    <property type="match status" value="1"/>
</dbReference>
<dbReference type="InterPro" id="IPR039424">
    <property type="entry name" value="SBP_5"/>
</dbReference>
<dbReference type="PANTHER" id="PTHR30290:SF83">
    <property type="entry name" value="ABC TRANSPORTER SUBSTRATE-BINDING PROTEIN"/>
    <property type="match status" value="1"/>
</dbReference>
<dbReference type="CDD" id="cd00995">
    <property type="entry name" value="PBP2_NikA_DppA_OppA_like"/>
    <property type="match status" value="1"/>
</dbReference>
<evidence type="ECO:0000259" key="2">
    <source>
        <dbReference type="Pfam" id="PF00496"/>
    </source>
</evidence>
<reference evidence="4" key="1">
    <citation type="journal article" date="2019" name="Int. J. Syst. Evol. Microbiol.">
        <title>The Global Catalogue of Microorganisms (GCM) 10K type strain sequencing project: providing services to taxonomists for standard genome sequencing and annotation.</title>
        <authorList>
            <consortium name="The Broad Institute Genomics Platform"/>
            <consortium name="The Broad Institute Genome Sequencing Center for Infectious Disease"/>
            <person name="Wu L."/>
            <person name="Ma J."/>
        </authorList>
    </citation>
    <scope>NUCLEOTIDE SEQUENCE [LARGE SCALE GENOMIC DNA]</scope>
    <source>
        <strain evidence="4">JCM 17442</strain>
    </source>
</reference>
<organism evidence="3 4">
    <name type="scientific">Frondihabitans peucedani</name>
    <dbReference type="NCBI Taxonomy" id="598626"/>
    <lineage>
        <taxon>Bacteria</taxon>
        <taxon>Bacillati</taxon>
        <taxon>Actinomycetota</taxon>
        <taxon>Actinomycetes</taxon>
        <taxon>Micrococcales</taxon>
        <taxon>Microbacteriaceae</taxon>
        <taxon>Frondihabitans</taxon>
    </lineage>
</organism>
<gene>
    <name evidence="3" type="ORF">GCM10022256_26040</name>
</gene>
<comment type="caution">
    <text evidence="3">The sequence shown here is derived from an EMBL/GenBank/DDBJ whole genome shotgun (WGS) entry which is preliminary data.</text>
</comment>
<dbReference type="SUPFAM" id="SSF53850">
    <property type="entry name" value="Periplasmic binding protein-like II"/>
    <property type="match status" value="1"/>
</dbReference>